<feature type="DNA-binding region" description="H-T-H motif" evidence="4">
    <location>
        <begin position="26"/>
        <end position="45"/>
    </location>
</feature>
<dbReference type="InterPro" id="IPR011075">
    <property type="entry name" value="TetR_C"/>
</dbReference>
<sequence length="187" mass="20803">MAASKREQLIETALSLFNRVGYHATGIDRILAESGVAKMTLYNHFKSKDELIVAALESRFGEIRQRLDFAREHLEPRAAVLGAFDGLQEWLKQDDFCGCLFLSAAAEFSDRAHPVHQQAAEQKRFFARYFEDALQRLGVAQPGMLARQLQFLFEGAVEMAHLLGPDQQAAEAKAAALVLLDAARAAR</sequence>
<keyword evidence="1" id="KW-0805">Transcription regulation</keyword>
<dbReference type="EMBL" id="BSFN01000012">
    <property type="protein sequence ID" value="GLK90671.1"/>
    <property type="molecule type" value="Genomic_DNA"/>
</dbReference>
<organism evidence="6 7">
    <name type="scientific">Pseudomonas turukhanskensis</name>
    <dbReference type="NCBI Taxonomy" id="1806536"/>
    <lineage>
        <taxon>Bacteria</taxon>
        <taxon>Pseudomonadati</taxon>
        <taxon>Pseudomonadota</taxon>
        <taxon>Gammaproteobacteria</taxon>
        <taxon>Pseudomonadales</taxon>
        <taxon>Pseudomonadaceae</taxon>
        <taxon>Pseudomonas</taxon>
    </lineage>
</organism>
<dbReference type="PRINTS" id="PR00455">
    <property type="entry name" value="HTHTETR"/>
</dbReference>
<dbReference type="GO" id="GO:0003677">
    <property type="term" value="F:DNA binding"/>
    <property type="evidence" value="ECO:0007669"/>
    <property type="project" value="UniProtKB-UniRule"/>
</dbReference>
<evidence type="ECO:0000259" key="5">
    <source>
        <dbReference type="PROSITE" id="PS50977"/>
    </source>
</evidence>
<dbReference type="PANTHER" id="PTHR47506:SF1">
    <property type="entry name" value="HTH-TYPE TRANSCRIPTIONAL REGULATOR YJDC"/>
    <property type="match status" value="1"/>
</dbReference>
<reference evidence="6" key="2">
    <citation type="submission" date="2023-01" db="EMBL/GenBank/DDBJ databases">
        <authorList>
            <person name="Sun Q."/>
            <person name="Evtushenko L."/>
        </authorList>
    </citation>
    <scope>NUCLEOTIDE SEQUENCE</scope>
    <source>
        <strain evidence="6">VKM B-2935</strain>
    </source>
</reference>
<evidence type="ECO:0000256" key="3">
    <source>
        <dbReference type="ARBA" id="ARBA00023163"/>
    </source>
</evidence>
<keyword evidence="7" id="KW-1185">Reference proteome</keyword>
<dbReference type="InterPro" id="IPR009057">
    <property type="entry name" value="Homeodomain-like_sf"/>
</dbReference>
<accession>A0A9W6NHE6</accession>
<gene>
    <name evidence="6" type="ORF">GCM10017655_37350</name>
</gene>
<proteinExistence type="predicted"/>
<evidence type="ECO:0000313" key="7">
    <source>
        <dbReference type="Proteomes" id="UP001143328"/>
    </source>
</evidence>
<dbReference type="RefSeq" id="WP_271196854.1">
    <property type="nucleotide sequence ID" value="NZ_BSFN01000012.1"/>
</dbReference>
<evidence type="ECO:0000256" key="4">
    <source>
        <dbReference type="PROSITE-ProRule" id="PRU00335"/>
    </source>
</evidence>
<dbReference type="Proteomes" id="UP001143328">
    <property type="component" value="Unassembled WGS sequence"/>
</dbReference>
<dbReference type="AlphaFoldDB" id="A0A9W6NHE6"/>
<evidence type="ECO:0000313" key="6">
    <source>
        <dbReference type="EMBL" id="GLK90671.1"/>
    </source>
</evidence>
<dbReference type="PROSITE" id="PS50977">
    <property type="entry name" value="HTH_TETR_2"/>
    <property type="match status" value="1"/>
</dbReference>
<dbReference type="Gene3D" id="1.10.357.10">
    <property type="entry name" value="Tetracycline Repressor, domain 2"/>
    <property type="match status" value="1"/>
</dbReference>
<keyword evidence="3" id="KW-0804">Transcription</keyword>
<dbReference type="InterPro" id="IPR001647">
    <property type="entry name" value="HTH_TetR"/>
</dbReference>
<dbReference type="InterPro" id="IPR036271">
    <property type="entry name" value="Tet_transcr_reg_TetR-rel_C_sf"/>
</dbReference>
<dbReference type="SUPFAM" id="SSF48498">
    <property type="entry name" value="Tetracyclin repressor-like, C-terminal domain"/>
    <property type="match status" value="1"/>
</dbReference>
<feature type="domain" description="HTH tetR-type" evidence="5">
    <location>
        <begin position="3"/>
        <end position="63"/>
    </location>
</feature>
<dbReference type="Pfam" id="PF16925">
    <property type="entry name" value="TetR_C_13"/>
    <property type="match status" value="1"/>
</dbReference>
<name>A0A9W6NHE6_9PSED</name>
<dbReference type="PANTHER" id="PTHR47506">
    <property type="entry name" value="TRANSCRIPTIONAL REGULATORY PROTEIN"/>
    <property type="match status" value="1"/>
</dbReference>
<dbReference type="SUPFAM" id="SSF46689">
    <property type="entry name" value="Homeodomain-like"/>
    <property type="match status" value="1"/>
</dbReference>
<reference evidence="6" key="1">
    <citation type="journal article" date="2014" name="Int. J. Syst. Evol. Microbiol.">
        <title>Complete genome sequence of Corynebacterium casei LMG S-19264T (=DSM 44701T), isolated from a smear-ripened cheese.</title>
        <authorList>
            <consortium name="US DOE Joint Genome Institute (JGI-PGF)"/>
            <person name="Walter F."/>
            <person name="Albersmeier A."/>
            <person name="Kalinowski J."/>
            <person name="Ruckert C."/>
        </authorList>
    </citation>
    <scope>NUCLEOTIDE SEQUENCE</scope>
    <source>
        <strain evidence="6">VKM B-2935</strain>
    </source>
</reference>
<evidence type="ECO:0000256" key="1">
    <source>
        <dbReference type="ARBA" id="ARBA00023015"/>
    </source>
</evidence>
<comment type="caution">
    <text evidence="6">The sequence shown here is derived from an EMBL/GenBank/DDBJ whole genome shotgun (WGS) entry which is preliminary data.</text>
</comment>
<keyword evidence="2 4" id="KW-0238">DNA-binding</keyword>
<evidence type="ECO:0000256" key="2">
    <source>
        <dbReference type="ARBA" id="ARBA00023125"/>
    </source>
</evidence>
<protein>
    <submittedName>
        <fullName evidence="6">TetR family transcriptional regulator</fullName>
    </submittedName>
</protein>
<dbReference type="Pfam" id="PF00440">
    <property type="entry name" value="TetR_N"/>
    <property type="match status" value="1"/>
</dbReference>